<accession>F2TVQ3</accession>
<dbReference type="GO" id="GO:0032012">
    <property type="term" value="P:regulation of ARF protein signal transduction"/>
    <property type="evidence" value="ECO:0007669"/>
    <property type="project" value="InterPro"/>
</dbReference>
<dbReference type="PANTHER" id="PTHR12092">
    <property type="entry name" value="PLECKSTRIN"/>
    <property type="match status" value="1"/>
</dbReference>
<dbReference type="Gene3D" id="1.10.220.20">
    <property type="match status" value="1"/>
</dbReference>
<dbReference type="GO" id="GO:0005886">
    <property type="term" value="C:plasma membrane"/>
    <property type="evidence" value="ECO:0007669"/>
    <property type="project" value="TreeGrafter"/>
</dbReference>
<evidence type="ECO:0000313" key="5">
    <source>
        <dbReference type="Proteomes" id="UP000007799"/>
    </source>
</evidence>
<dbReference type="InterPro" id="IPR011993">
    <property type="entry name" value="PH-like_dom_sf"/>
</dbReference>
<dbReference type="EMBL" id="GL832955">
    <property type="protein sequence ID" value="EGD72149.1"/>
    <property type="molecule type" value="Genomic_DNA"/>
</dbReference>
<dbReference type="InterPro" id="IPR035999">
    <property type="entry name" value="Sec7_dom_sf"/>
</dbReference>
<dbReference type="STRING" id="946362.F2TVQ3"/>
<sequence length="442" mass="47940">MGEGDRNQHNSSSRSSTPSGGSKGGGDGVSPAEASGTTSPASASASVPRAASSVAMRLDQDQSLAFLQQLRRKRLTCIDEIKALKDQLKALDDDIREERERLGVDDPETRRKAILDQAIALFNEKPKRGIAFLKQSGYFHDDNTCTTDDIAQLLHSGCFAKTAIGEYIGDNKKEKSRGGSKKTWRTRWVVLKDQCLYYFKHKDDAAPCGIVPLEKAFAQPTDTSKKRARDSHGTSAATSYFEVVSAEYGEDGKRKPVRGCKTNAKGMVVAGNHQRYLFRATSPQEAADWVARINGSNDMFSMLQHKIGAKRATHDDSYELSDSTMFDTSQDDSMFVIPIPGKSQSAPPSATRTRSVAAAIERRLSASTSMEQRSESSSSIGTNISISSRGPGDFAGTNARPGRPSFGGRAASILEEMEEVDEEAMDRSGDDSDHGGDEETTV</sequence>
<dbReference type="InParanoid" id="F2TVQ3"/>
<dbReference type="InterPro" id="IPR001849">
    <property type="entry name" value="PH_domain"/>
</dbReference>
<dbReference type="OrthoDB" id="430364at2759"/>
<name>F2TVQ3_SALR5</name>
<dbReference type="InterPro" id="IPR000904">
    <property type="entry name" value="Sec7_dom"/>
</dbReference>
<dbReference type="Pfam" id="PF01369">
    <property type="entry name" value="Sec7"/>
    <property type="match status" value="1"/>
</dbReference>
<dbReference type="KEGG" id="sre:PTSG_00170"/>
<keyword evidence="5" id="KW-1185">Reference proteome</keyword>
<dbReference type="InterPro" id="IPR037370">
    <property type="entry name" value="Pleckstrin"/>
</dbReference>
<dbReference type="RefSeq" id="XP_004998721.1">
    <property type="nucleotide sequence ID" value="XM_004998664.1"/>
</dbReference>
<protein>
    <recommendedName>
        <fullName evidence="3">PH domain-containing protein</fullName>
    </recommendedName>
</protein>
<dbReference type="eggNOG" id="KOG0930">
    <property type="taxonomic scope" value="Eukaryota"/>
</dbReference>
<dbReference type="GeneID" id="16067379"/>
<dbReference type="AlphaFoldDB" id="F2TVQ3"/>
<feature type="compositionally biased region" description="Low complexity" evidence="2">
    <location>
        <begin position="365"/>
        <end position="388"/>
    </location>
</feature>
<proteinExistence type="predicted"/>
<organism evidence="5">
    <name type="scientific">Salpingoeca rosetta (strain ATCC 50818 / BSB-021)</name>
    <dbReference type="NCBI Taxonomy" id="946362"/>
    <lineage>
        <taxon>Eukaryota</taxon>
        <taxon>Choanoflagellata</taxon>
        <taxon>Craspedida</taxon>
        <taxon>Salpingoecidae</taxon>
        <taxon>Salpingoeca</taxon>
    </lineage>
</organism>
<dbReference type="SMART" id="SM00233">
    <property type="entry name" value="PH"/>
    <property type="match status" value="1"/>
</dbReference>
<evidence type="ECO:0000256" key="2">
    <source>
        <dbReference type="SAM" id="MobiDB-lite"/>
    </source>
</evidence>
<feature type="region of interest" description="Disordered" evidence="2">
    <location>
        <begin position="364"/>
        <end position="442"/>
    </location>
</feature>
<dbReference type="GO" id="GO:0005085">
    <property type="term" value="F:guanyl-nucleotide exchange factor activity"/>
    <property type="evidence" value="ECO:0007669"/>
    <property type="project" value="InterPro"/>
</dbReference>
<dbReference type="SUPFAM" id="SSF48425">
    <property type="entry name" value="Sec7 domain"/>
    <property type="match status" value="1"/>
</dbReference>
<keyword evidence="1" id="KW-0175">Coiled coil</keyword>
<dbReference type="Proteomes" id="UP000007799">
    <property type="component" value="Unassembled WGS sequence"/>
</dbReference>
<feature type="domain" description="PH" evidence="3">
    <location>
        <begin position="152"/>
        <end position="298"/>
    </location>
</feature>
<feature type="compositionally biased region" description="Acidic residues" evidence="2">
    <location>
        <begin position="415"/>
        <end position="424"/>
    </location>
</feature>
<feature type="compositionally biased region" description="Low complexity" evidence="2">
    <location>
        <begin position="29"/>
        <end position="48"/>
    </location>
</feature>
<feature type="compositionally biased region" description="Low complexity" evidence="2">
    <location>
        <begin position="11"/>
        <end position="20"/>
    </location>
</feature>
<dbReference type="GO" id="GO:0030036">
    <property type="term" value="P:actin cytoskeleton organization"/>
    <property type="evidence" value="ECO:0007669"/>
    <property type="project" value="TreeGrafter"/>
</dbReference>
<dbReference type="SUPFAM" id="SSF50729">
    <property type="entry name" value="PH domain-like"/>
    <property type="match status" value="1"/>
</dbReference>
<dbReference type="Gene3D" id="2.30.29.30">
    <property type="entry name" value="Pleckstrin-homology domain (PH domain)/Phosphotyrosine-binding domain (PTB)"/>
    <property type="match status" value="1"/>
</dbReference>
<dbReference type="Pfam" id="PF00169">
    <property type="entry name" value="PH"/>
    <property type="match status" value="1"/>
</dbReference>
<evidence type="ECO:0000256" key="1">
    <source>
        <dbReference type="SAM" id="Coils"/>
    </source>
</evidence>
<gene>
    <name evidence="4" type="ORF">PTSG_00170</name>
</gene>
<reference evidence="4" key="1">
    <citation type="submission" date="2009-08" db="EMBL/GenBank/DDBJ databases">
        <title>Annotation of Salpingoeca rosetta.</title>
        <authorList>
            <consortium name="The Broad Institute Genome Sequencing Platform"/>
            <person name="Russ C."/>
            <person name="Cuomo C."/>
            <person name="Burger G."/>
            <person name="Gray M.W."/>
            <person name="Holland P.W.H."/>
            <person name="King N."/>
            <person name="Lang F.B.F."/>
            <person name="Roger A.J."/>
            <person name="Ruiz-Trillo I."/>
            <person name="Young S.K."/>
            <person name="Zeng Q."/>
            <person name="Gargeya S."/>
            <person name="Alvarado L."/>
            <person name="Berlin A."/>
            <person name="Chapman S.B."/>
            <person name="Chen Z."/>
            <person name="Freedman E."/>
            <person name="Gellesch M."/>
            <person name="Goldberg J."/>
            <person name="Griggs A."/>
            <person name="Gujja S."/>
            <person name="Heilman E."/>
            <person name="Heiman D."/>
            <person name="Howarth C."/>
            <person name="Mehta T."/>
            <person name="Neiman D."/>
            <person name="Pearson M."/>
            <person name="Roberts A."/>
            <person name="Saif S."/>
            <person name="Shea T."/>
            <person name="Shenoy N."/>
            <person name="Sisk P."/>
            <person name="Stolte C."/>
            <person name="Sykes S."/>
            <person name="White J."/>
            <person name="Yandava C."/>
            <person name="Haas B."/>
            <person name="Nusbaum C."/>
            <person name="Birren B."/>
        </authorList>
    </citation>
    <scope>NUCLEOTIDE SEQUENCE [LARGE SCALE GENOMIC DNA]</scope>
    <source>
        <strain evidence="4">ATCC 50818</strain>
    </source>
</reference>
<evidence type="ECO:0000313" key="4">
    <source>
        <dbReference type="EMBL" id="EGD72149.1"/>
    </source>
</evidence>
<evidence type="ECO:0000259" key="3">
    <source>
        <dbReference type="PROSITE" id="PS50003"/>
    </source>
</evidence>
<feature type="coiled-coil region" evidence="1">
    <location>
        <begin position="67"/>
        <end position="101"/>
    </location>
</feature>
<feature type="region of interest" description="Disordered" evidence="2">
    <location>
        <begin position="1"/>
        <end position="48"/>
    </location>
</feature>
<dbReference type="PANTHER" id="PTHR12092:SF16">
    <property type="entry name" value="PH DOMAIN-CONTAINING PROTEIN"/>
    <property type="match status" value="1"/>
</dbReference>
<dbReference type="PROSITE" id="PS50003">
    <property type="entry name" value="PH_DOMAIN"/>
    <property type="match status" value="1"/>
</dbReference>
<feature type="compositionally biased region" description="Basic and acidic residues" evidence="2">
    <location>
        <begin position="425"/>
        <end position="442"/>
    </location>
</feature>